<proteinExistence type="predicted"/>
<keyword evidence="3" id="KW-0949">S-adenosyl-L-methionine</keyword>
<dbReference type="Proteomes" id="UP001501599">
    <property type="component" value="Unassembled WGS sequence"/>
</dbReference>
<name>A0ABP5MPH8_9MICO</name>
<dbReference type="PANTHER" id="PTHR43464">
    <property type="entry name" value="METHYLTRANSFERASE"/>
    <property type="match status" value="1"/>
</dbReference>
<keyword evidence="1 5" id="KW-0489">Methyltransferase</keyword>
<dbReference type="EMBL" id="BAAAQT010000006">
    <property type="protein sequence ID" value="GAA2175143.1"/>
    <property type="molecule type" value="Genomic_DNA"/>
</dbReference>
<evidence type="ECO:0000256" key="2">
    <source>
        <dbReference type="ARBA" id="ARBA00022679"/>
    </source>
</evidence>
<evidence type="ECO:0000256" key="3">
    <source>
        <dbReference type="ARBA" id="ARBA00022691"/>
    </source>
</evidence>
<organism evidence="5 6">
    <name type="scientific">Agrococcus versicolor</name>
    <dbReference type="NCBI Taxonomy" id="501482"/>
    <lineage>
        <taxon>Bacteria</taxon>
        <taxon>Bacillati</taxon>
        <taxon>Actinomycetota</taxon>
        <taxon>Actinomycetes</taxon>
        <taxon>Micrococcales</taxon>
        <taxon>Microbacteriaceae</taxon>
        <taxon>Agrococcus</taxon>
    </lineage>
</organism>
<comment type="caution">
    <text evidence="5">The sequence shown here is derived from an EMBL/GenBank/DDBJ whole genome shotgun (WGS) entry which is preliminary data.</text>
</comment>
<dbReference type="GO" id="GO:0008168">
    <property type="term" value="F:methyltransferase activity"/>
    <property type="evidence" value="ECO:0007669"/>
    <property type="project" value="UniProtKB-KW"/>
</dbReference>
<evidence type="ECO:0000313" key="5">
    <source>
        <dbReference type="EMBL" id="GAA2175143.1"/>
    </source>
</evidence>
<dbReference type="GO" id="GO:0032259">
    <property type="term" value="P:methylation"/>
    <property type="evidence" value="ECO:0007669"/>
    <property type="project" value="UniProtKB-KW"/>
</dbReference>
<gene>
    <name evidence="5" type="ORF">GCM10009846_23910</name>
</gene>
<reference evidence="6" key="1">
    <citation type="journal article" date="2019" name="Int. J. Syst. Evol. Microbiol.">
        <title>The Global Catalogue of Microorganisms (GCM) 10K type strain sequencing project: providing services to taxonomists for standard genome sequencing and annotation.</title>
        <authorList>
            <consortium name="The Broad Institute Genomics Platform"/>
            <consortium name="The Broad Institute Genome Sequencing Center for Infectious Disease"/>
            <person name="Wu L."/>
            <person name="Ma J."/>
        </authorList>
    </citation>
    <scope>NUCLEOTIDE SEQUENCE [LARGE SCALE GENOMIC DNA]</scope>
    <source>
        <strain evidence="6">JCM 16026</strain>
    </source>
</reference>
<feature type="domain" description="Methyltransferase" evidence="4">
    <location>
        <begin position="62"/>
        <end position="151"/>
    </location>
</feature>
<keyword evidence="6" id="KW-1185">Reference proteome</keyword>
<protein>
    <submittedName>
        <fullName evidence="5">Class I SAM-dependent methyltransferase</fullName>
    </submittedName>
</protein>
<dbReference type="CDD" id="cd02440">
    <property type="entry name" value="AdoMet_MTases"/>
    <property type="match status" value="1"/>
</dbReference>
<dbReference type="InterPro" id="IPR041698">
    <property type="entry name" value="Methyltransf_25"/>
</dbReference>
<keyword evidence="2" id="KW-0808">Transferase</keyword>
<dbReference type="SUPFAM" id="SSF53335">
    <property type="entry name" value="S-adenosyl-L-methionine-dependent methyltransferases"/>
    <property type="match status" value="1"/>
</dbReference>
<dbReference type="Pfam" id="PF13649">
    <property type="entry name" value="Methyltransf_25"/>
    <property type="match status" value="1"/>
</dbReference>
<evidence type="ECO:0000256" key="1">
    <source>
        <dbReference type="ARBA" id="ARBA00022603"/>
    </source>
</evidence>
<sequence>MALSPGVTACVRRYPRGVTTTTAAYAARADEYAELLGSMAAVHPSDRQLIETWASQVSGRALDAGCGPGHWTHHLAGLGLDVRGIDLVPSFIERARSSYPGIPFDVRSIDAIDEPDGALGGVLSWFSTIHHEPDAIAAPIAELARVLRPGGRLVLGFFGGDAVEAFDHAVVRAYRWPASELRAVVAAAGFDVLETHGREERGQRPVGAIIAERRPSMA</sequence>
<evidence type="ECO:0000259" key="4">
    <source>
        <dbReference type="Pfam" id="PF13649"/>
    </source>
</evidence>
<dbReference type="InterPro" id="IPR029063">
    <property type="entry name" value="SAM-dependent_MTases_sf"/>
</dbReference>
<accession>A0ABP5MPH8</accession>
<evidence type="ECO:0000313" key="6">
    <source>
        <dbReference type="Proteomes" id="UP001501599"/>
    </source>
</evidence>
<dbReference type="Gene3D" id="3.40.50.150">
    <property type="entry name" value="Vaccinia Virus protein VP39"/>
    <property type="match status" value="1"/>
</dbReference>
<dbReference type="PANTHER" id="PTHR43464:SF19">
    <property type="entry name" value="UBIQUINONE BIOSYNTHESIS O-METHYLTRANSFERASE, MITOCHONDRIAL"/>
    <property type="match status" value="1"/>
</dbReference>